<dbReference type="AlphaFoldDB" id="A0AAE2CJT3"/>
<comment type="caution">
    <text evidence="7">The sequence shown here is derived from an EMBL/GenBank/DDBJ whole genome shotgun (WGS) entry which is preliminary data.</text>
</comment>
<keyword evidence="5 6" id="KW-0732">Signal</keyword>
<dbReference type="InterPro" id="IPR010264">
    <property type="entry name" value="Self-incomp_S1"/>
</dbReference>
<dbReference type="Proteomes" id="UP001293254">
    <property type="component" value="Unassembled WGS sequence"/>
</dbReference>
<accession>A0AAE2CJT3</accession>
<dbReference type="GO" id="GO:0005576">
    <property type="term" value="C:extracellular region"/>
    <property type="evidence" value="ECO:0007669"/>
    <property type="project" value="UniProtKB-SubCell"/>
</dbReference>
<name>A0AAE2CJT3_9LAMI</name>
<feature type="chain" id="PRO_5041777910" description="S-protein homolog" evidence="6">
    <location>
        <begin position="23"/>
        <end position="132"/>
    </location>
</feature>
<evidence type="ECO:0000313" key="8">
    <source>
        <dbReference type="Proteomes" id="UP001293254"/>
    </source>
</evidence>
<sequence length="132" mass="14792">MKSWKPTLALIVLTLVFTMSEALYSKSRVIVADAVTGDAITAHCYSKDDDLGTHQLAYLQSFSWTFRYSLIGSTEFFCTISTQYGSGNYMVYGNDIMLNRCGLNCLWQVQAGGPCLQQTRGGLWCQPWQKHA</sequence>
<comment type="subcellular location">
    <subcellularLocation>
        <location evidence="1 6">Secreted</location>
    </subcellularLocation>
</comment>
<dbReference type="Pfam" id="PF05938">
    <property type="entry name" value="Self-incomp_S1"/>
    <property type="match status" value="1"/>
</dbReference>
<evidence type="ECO:0000256" key="1">
    <source>
        <dbReference type="ARBA" id="ARBA00004613"/>
    </source>
</evidence>
<keyword evidence="8" id="KW-1185">Reference proteome</keyword>
<dbReference type="PANTHER" id="PTHR31232">
    <property type="match status" value="1"/>
</dbReference>
<reference evidence="7" key="1">
    <citation type="submission" date="2020-06" db="EMBL/GenBank/DDBJ databases">
        <authorList>
            <person name="Li T."/>
            <person name="Hu X."/>
            <person name="Zhang T."/>
            <person name="Song X."/>
            <person name="Zhang H."/>
            <person name="Dai N."/>
            <person name="Sheng W."/>
            <person name="Hou X."/>
            <person name="Wei L."/>
        </authorList>
    </citation>
    <scope>NUCLEOTIDE SEQUENCE</scope>
    <source>
        <strain evidence="7">3651</strain>
        <tissue evidence="7">Leaf</tissue>
    </source>
</reference>
<dbReference type="EMBL" id="JACGWO010000006">
    <property type="protein sequence ID" value="KAK4424772.1"/>
    <property type="molecule type" value="Genomic_DNA"/>
</dbReference>
<keyword evidence="3 6" id="KW-0713">Self-incompatibility</keyword>
<evidence type="ECO:0000256" key="2">
    <source>
        <dbReference type="ARBA" id="ARBA00005581"/>
    </source>
</evidence>
<comment type="similarity">
    <text evidence="2 6">Belongs to the plant self-incompatibility (S1) protein family.</text>
</comment>
<dbReference type="PANTHER" id="PTHR31232:SF42">
    <property type="entry name" value="S-PROTEIN HOMOLOG"/>
    <property type="match status" value="1"/>
</dbReference>
<reference evidence="7" key="2">
    <citation type="journal article" date="2024" name="Plant">
        <title>Genomic evolution and insights into agronomic trait innovations of Sesamum species.</title>
        <authorList>
            <person name="Miao H."/>
            <person name="Wang L."/>
            <person name="Qu L."/>
            <person name="Liu H."/>
            <person name="Sun Y."/>
            <person name="Le M."/>
            <person name="Wang Q."/>
            <person name="Wei S."/>
            <person name="Zheng Y."/>
            <person name="Lin W."/>
            <person name="Duan Y."/>
            <person name="Cao H."/>
            <person name="Xiong S."/>
            <person name="Wang X."/>
            <person name="Wei L."/>
            <person name="Li C."/>
            <person name="Ma Q."/>
            <person name="Ju M."/>
            <person name="Zhao R."/>
            <person name="Li G."/>
            <person name="Mu C."/>
            <person name="Tian Q."/>
            <person name="Mei H."/>
            <person name="Zhang T."/>
            <person name="Gao T."/>
            <person name="Zhang H."/>
        </authorList>
    </citation>
    <scope>NUCLEOTIDE SEQUENCE</scope>
    <source>
        <strain evidence="7">3651</strain>
    </source>
</reference>
<feature type="signal peptide" evidence="6">
    <location>
        <begin position="1"/>
        <end position="22"/>
    </location>
</feature>
<organism evidence="7 8">
    <name type="scientific">Sesamum alatum</name>
    <dbReference type="NCBI Taxonomy" id="300844"/>
    <lineage>
        <taxon>Eukaryota</taxon>
        <taxon>Viridiplantae</taxon>
        <taxon>Streptophyta</taxon>
        <taxon>Embryophyta</taxon>
        <taxon>Tracheophyta</taxon>
        <taxon>Spermatophyta</taxon>
        <taxon>Magnoliopsida</taxon>
        <taxon>eudicotyledons</taxon>
        <taxon>Gunneridae</taxon>
        <taxon>Pentapetalae</taxon>
        <taxon>asterids</taxon>
        <taxon>lamiids</taxon>
        <taxon>Lamiales</taxon>
        <taxon>Pedaliaceae</taxon>
        <taxon>Sesamum</taxon>
    </lineage>
</organism>
<evidence type="ECO:0000256" key="4">
    <source>
        <dbReference type="ARBA" id="ARBA00022525"/>
    </source>
</evidence>
<evidence type="ECO:0000256" key="6">
    <source>
        <dbReference type="RuleBase" id="RU367044"/>
    </source>
</evidence>
<evidence type="ECO:0000256" key="3">
    <source>
        <dbReference type="ARBA" id="ARBA00022471"/>
    </source>
</evidence>
<protein>
    <recommendedName>
        <fullName evidence="6">S-protein homolog</fullName>
    </recommendedName>
</protein>
<dbReference type="GO" id="GO:0060320">
    <property type="term" value="P:rejection of self pollen"/>
    <property type="evidence" value="ECO:0007669"/>
    <property type="project" value="UniProtKB-KW"/>
</dbReference>
<proteinExistence type="inferred from homology"/>
<evidence type="ECO:0000256" key="5">
    <source>
        <dbReference type="ARBA" id="ARBA00022729"/>
    </source>
</evidence>
<keyword evidence="4 6" id="KW-0964">Secreted</keyword>
<evidence type="ECO:0000313" key="7">
    <source>
        <dbReference type="EMBL" id="KAK4424772.1"/>
    </source>
</evidence>
<gene>
    <name evidence="7" type="ORF">Salat_1670800</name>
</gene>